<organism evidence="2 3">
    <name type="scientific">Eumeta variegata</name>
    <name type="common">Bagworm moth</name>
    <name type="synonym">Eumeta japonica</name>
    <dbReference type="NCBI Taxonomy" id="151549"/>
    <lineage>
        <taxon>Eukaryota</taxon>
        <taxon>Metazoa</taxon>
        <taxon>Ecdysozoa</taxon>
        <taxon>Arthropoda</taxon>
        <taxon>Hexapoda</taxon>
        <taxon>Insecta</taxon>
        <taxon>Pterygota</taxon>
        <taxon>Neoptera</taxon>
        <taxon>Endopterygota</taxon>
        <taxon>Lepidoptera</taxon>
        <taxon>Glossata</taxon>
        <taxon>Ditrysia</taxon>
        <taxon>Tineoidea</taxon>
        <taxon>Psychidae</taxon>
        <taxon>Oiketicinae</taxon>
        <taxon>Eumeta</taxon>
    </lineage>
</organism>
<accession>A0A4C1UQ86</accession>
<dbReference type="AlphaFoldDB" id="A0A4C1UQ86"/>
<protein>
    <submittedName>
        <fullName evidence="2">Uncharacterized protein</fullName>
    </submittedName>
</protein>
<name>A0A4C1UQ86_EUMVA</name>
<feature type="region of interest" description="Disordered" evidence="1">
    <location>
        <begin position="1"/>
        <end position="22"/>
    </location>
</feature>
<evidence type="ECO:0000313" key="2">
    <source>
        <dbReference type="EMBL" id="GBP28489.1"/>
    </source>
</evidence>
<evidence type="ECO:0000313" key="3">
    <source>
        <dbReference type="Proteomes" id="UP000299102"/>
    </source>
</evidence>
<dbReference type="EMBL" id="BGZK01000208">
    <property type="protein sequence ID" value="GBP28489.1"/>
    <property type="molecule type" value="Genomic_DNA"/>
</dbReference>
<comment type="caution">
    <text evidence="2">The sequence shown here is derived from an EMBL/GenBank/DDBJ whole genome shotgun (WGS) entry which is preliminary data.</text>
</comment>
<evidence type="ECO:0000256" key="1">
    <source>
        <dbReference type="SAM" id="MobiDB-lite"/>
    </source>
</evidence>
<gene>
    <name evidence="2" type="ORF">EVAR_22951_1</name>
</gene>
<dbReference type="Proteomes" id="UP000299102">
    <property type="component" value="Unassembled WGS sequence"/>
</dbReference>
<reference evidence="2 3" key="1">
    <citation type="journal article" date="2019" name="Commun. Biol.">
        <title>The bagworm genome reveals a unique fibroin gene that provides high tensile strength.</title>
        <authorList>
            <person name="Kono N."/>
            <person name="Nakamura H."/>
            <person name="Ohtoshi R."/>
            <person name="Tomita M."/>
            <person name="Numata K."/>
            <person name="Arakawa K."/>
        </authorList>
    </citation>
    <scope>NUCLEOTIDE SEQUENCE [LARGE SCALE GENOMIC DNA]</scope>
</reference>
<sequence>MIAVFRSAGGGSERGGARARQLKRRPSFGENIACCVTPLSWYSLSRSLYYRSRGLNLRPFKLPGAVGRFFKGRGIKKLDIDWNQRRIFPSKTRRITEPVDKARADQRDLPEDSISIDDSVKIVGFARRTAVLDIAGSVQKGHRTEPIRLNIDGAADGGTFGT</sequence>
<proteinExistence type="predicted"/>
<keyword evidence="3" id="KW-1185">Reference proteome</keyword>